<keyword evidence="1" id="KW-0472">Membrane</keyword>
<feature type="transmembrane region" description="Helical" evidence="1">
    <location>
        <begin position="426"/>
        <end position="444"/>
    </location>
</feature>
<accession>A0A0M0JF76</accession>
<sequence>PAPPSPTWRDELWPTSDEPFYAHWQLKCQALPVRFGLYLMHLARKRLAELSTATGEARDAAVQWCIWSRHMLVWQLEARRDAAVWQVHAWLHEAVWQLYAWRHEAGWQVHVWRDTARWQVHVWRDTARWQVHAWRDMAIWHVQTWRDATVRRIEAWRVALVRRVQSWMRLTIATIYATIDAIGRCIQTTVRCMRECCNSTRRCANEFTTAFFTCFRSCGDALAQCSQAKYDDWRTNMRVYWPLSSQRRLIKFWTELQYQLGRLWALCLIALFTLVLVSEFSLLSQFSATVSWFPEPPPYDNDTLNGLPSPTPIGFVLARGGRPQDTAEEWLFALGVVMILCCAWSLRHLELSIVWYRMARPHATDTSSLSYNSAIFCRIAVMLVFNTNLLVLPSEVDGVRSDQTRFYCTFAPKGRLLVPSVQGHDYYMLLVPLLLLLICLSLYFDVLARLRLRLATLFSGAEVANQRVAAFRWGLESRTWHELQAKQLLHDLQDRHRSWARGVLLRAAKQRLLQLRPTRRLCLASESVDAHLDTIERVEPPIIDTVPNTAPHAPPPLPLRLRAARRSISCDTALPSFPHASTSEFKLDVAAYRLMSRNDARQAAMGLGAQGSHPPAEEATAGRVVNEANPLRRVRWEASRPAAGSATELV</sequence>
<dbReference type="Proteomes" id="UP000037460">
    <property type="component" value="Unassembled WGS sequence"/>
</dbReference>
<keyword evidence="3" id="KW-1185">Reference proteome</keyword>
<organism evidence="2 3">
    <name type="scientific">Chrysochromulina tobinii</name>
    <dbReference type="NCBI Taxonomy" id="1460289"/>
    <lineage>
        <taxon>Eukaryota</taxon>
        <taxon>Haptista</taxon>
        <taxon>Haptophyta</taxon>
        <taxon>Prymnesiophyceae</taxon>
        <taxon>Prymnesiales</taxon>
        <taxon>Chrysochromulinaceae</taxon>
        <taxon>Chrysochromulina</taxon>
    </lineage>
</organism>
<comment type="caution">
    <text evidence="2">The sequence shown here is derived from an EMBL/GenBank/DDBJ whole genome shotgun (WGS) entry which is preliminary data.</text>
</comment>
<feature type="transmembrane region" description="Helical" evidence="1">
    <location>
        <begin position="330"/>
        <end position="349"/>
    </location>
</feature>
<feature type="non-terminal residue" evidence="2">
    <location>
        <position position="1"/>
    </location>
</feature>
<feature type="transmembrane region" description="Helical" evidence="1">
    <location>
        <begin position="263"/>
        <end position="283"/>
    </location>
</feature>
<keyword evidence="1" id="KW-0812">Transmembrane</keyword>
<protein>
    <submittedName>
        <fullName evidence="2">Uncharacterized protein</fullName>
    </submittedName>
</protein>
<evidence type="ECO:0000313" key="2">
    <source>
        <dbReference type="EMBL" id="KOO25002.1"/>
    </source>
</evidence>
<dbReference type="AlphaFoldDB" id="A0A0M0JF76"/>
<feature type="transmembrane region" description="Helical" evidence="1">
    <location>
        <begin position="369"/>
        <end position="391"/>
    </location>
</feature>
<gene>
    <name evidence="2" type="ORF">Ctob_006564</name>
</gene>
<evidence type="ECO:0000313" key="3">
    <source>
        <dbReference type="Proteomes" id="UP000037460"/>
    </source>
</evidence>
<name>A0A0M0JF76_9EUKA</name>
<dbReference type="EMBL" id="JWZX01003029">
    <property type="protein sequence ID" value="KOO25002.1"/>
    <property type="molecule type" value="Genomic_DNA"/>
</dbReference>
<keyword evidence="1" id="KW-1133">Transmembrane helix</keyword>
<reference evidence="3" key="1">
    <citation type="journal article" date="2015" name="PLoS Genet.">
        <title>Genome Sequence and Transcriptome Analyses of Chrysochromulina tobin: Metabolic Tools for Enhanced Algal Fitness in the Prominent Order Prymnesiales (Haptophyceae).</title>
        <authorList>
            <person name="Hovde B.T."/>
            <person name="Deodato C.R."/>
            <person name="Hunsperger H.M."/>
            <person name="Ryken S.A."/>
            <person name="Yost W."/>
            <person name="Jha R.K."/>
            <person name="Patterson J."/>
            <person name="Monnat R.J. Jr."/>
            <person name="Barlow S.B."/>
            <person name="Starkenburg S.R."/>
            <person name="Cattolico R.A."/>
        </authorList>
    </citation>
    <scope>NUCLEOTIDE SEQUENCE</scope>
    <source>
        <strain evidence="3">CCMP291</strain>
    </source>
</reference>
<proteinExistence type="predicted"/>
<evidence type="ECO:0000256" key="1">
    <source>
        <dbReference type="SAM" id="Phobius"/>
    </source>
</evidence>